<protein>
    <submittedName>
        <fullName evidence="3">Glycosyltransferase family 4 protein</fullName>
    </submittedName>
</protein>
<name>A0A4U1CN34_9SPHI</name>
<dbReference type="SUPFAM" id="SSF53756">
    <property type="entry name" value="UDP-Glycosyltransferase/glycogen phosphorylase"/>
    <property type="match status" value="1"/>
</dbReference>
<keyword evidence="1 3" id="KW-0808">Transferase</keyword>
<evidence type="ECO:0000259" key="2">
    <source>
        <dbReference type="Pfam" id="PF00534"/>
    </source>
</evidence>
<dbReference type="RefSeq" id="WP_136834067.1">
    <property type="nucleotide sequence ID" value="NZ_SWBQ01000001.1"/>
</dbReference>
<evidence type="ECO:0000313" key="3">
    <source>
        <dbReference type="EMBL" id="TKC08646.1"/>
    </source>
</evidence>
<sequence length="376" mass="43104">MSKKPVLLFLGLSIFNTNGGIQQVCKSLIYALSTIALKRNIGFQICSLHDKNPDPKYVEKANFIGFSNKRAHFILKVLSNFRDTKTVILGHVHLLPLAFLLKTLSKDTEIIILAHGVEVWRHLKAWQCYLLRKKVTIWAVSSFTKHILETRHKINPHRIHILNNSISPFFSVPDHFHKPRELQKRYELKQKTILLSITRKTGEDRYKGYDHVINAIPSLLSRFPNLHYLICGQQYSDEKHRIHTLIGKLNIRPHVTLLDFIPAEELTAHYLLADLFILPSKKEGFGIVFIEAAACGLKIISGNQDGSIDAMLNGKLGCMVDPDNSTQIKDAIIRNLGQKHNYTKAKLIQKTCLKYFSHKKYAFNVEHLLNQTDLFK</sequence>
<accession>A0A4U1CN34</accession>
<dbReference type="GO" id="GO:0016757">
    <property type="term" value="F:glycosyltransferase activity"/>
    <property type="evidence" value="ECO:0007669"/>
    <property type="project" value="InterPro"/>
</dbReference>
<dbReference type="Pfam" id="PF00534">
    <property type="entry name" value="Glycos_transf_1"/>
    <property type="match status" value="1"/>
</dbReference>
<evidence type="ECO:0000313" key="4">
    <source>
        <dbReference type="Proteomes" id="UP000307244"/>
    </source>
</evidence>
<gene>
    <name evidence="3" type="ORF">FA047_00665</name>
</gene>
<dbReference type="Proteomes" id="UP000307244">
    <property type="component" value="Unassembled WGS sequence"/>
</dbReference>
<keyword evidence="4" id="KW-1185">Reference proteome</keyword>
<reference evidence="3 4" key="1">
    <citation type="submission" date="2019-04" db="EMBL/GenBank/DDBJ databases">
        <title>Pedobacter sp. RP-3-15 sp. nov., isolated from Arctic soil.</title>
        <authorList>
            <person name="Dahal R.H."/>
            <person name="Kim D.-U."/>
        </authorList>
    </citation>
    <scope>NUCLEOTIDE SEQUENCE [LARGE SCALE GENOMIC DNA]</scope>
    <source>
        <strain evidence="3 4">RP-3-15</strain>
    </source>
</reference>
<feature type="domain" description="Glycosyl transferase family 1" evidence="2">
    <location>
        <begin position="189"/>
        <end position="339"/>
    </location>
</feature>
<dbReference type="AlphaFoldDB" id="A0A4U1CN34"/>
<proteinExistence type="predicted"/>
<dbReference type="PANTHER" id="PTHR46401:SF2">
    <property type="entry name" value="GLYCOSYLTRANSFERASE WBBK-RELATED"/>
    <property type="match status" value="1"/>
</dbReference>
<dbReference type="EMBL" id="SWBQ01000001">
    <property type="protein sequence ID" value="TKC08646.1"/>
    <property type="molecule type" value="Genomic_DNA"/>
</dbReference>
<dbReference type="InterPro" id="IPR001296">
    <property type="entry name" value="Glyco_trans_1"/>
</dbReference>
<comment type="caution">
    <text evidence="3">The sequence shown here is derived from an EMBL/GenBank/DDBJ whole genome shotgun (WGS) entry which is preliminary data.</text>
</comment>
<evidence type="ECO:0000256" key="1">
    <source>
        <dbReference type="ARBA" id="ARBA00022679"/>
    </source>
</evidence>
<dbReference type="Gene3D" id="3.40.50.2000">
    <property type="entry name" value="Glycogen Phosphorylase B"/>
    <property type="match status" value="2"/>
</dbReference>
<dbReference type="PANTHER" id="PTHR46401">
    <property type="entry name" value="GLYCOSYLTRANSFERASE WBBK-RELATED"/>
    <property type="match status" value="1"/>
</dbReference>
<organism evidence="3 4">
    <name type="scientific">Pedobacter frigoris</name>
    <dbReference type="NCBI Taxonomy" id="2571272"/>
    <lineage>
        <taxon>Bacteria</taxon>
        <taxon>Pseudomonadati</taxon>
        <taxon>Bacteroidota</taxon>
        <taxon>Sphingobacteriia</taxon>
        <taxon>Sphingobacteriales</taxon>
        <taxon>Sphingobacteriaceae</taxon>
        <taxon>Pedobacter</taxon>
    </lineage>
</organism>
<dbReference type="OrthoDB" id="9811239at2"/>
<dbReference type="CDD" id="cd03801">
    <property type="entry name" value="GT4_PimA-like"/>
    <property type="match status" value="1"/>
</dbReference>